<dbReference type="InterPro" id="IPR051035">
    <property type="entry name" value="Mito_inheritance_9"/>
</dbReference>
<organism evidence="2 3">
    <name type="scientific">Aspergillus ellipticus CBS 707.79</name>
    <dbReference type="NCBI Taxonomy" id="1448320"/>
    <lineage>
        <taxon>Eukaryota</taxon>
        <taxon>Fungi</taxon>
        <taxon>Dikarya</taxon>
        <taxon>Ascomycota</taxon>
        <taxon>Pezizomycotina</taxon>
        <taxon>Eurotiomycetes</taxon>
        <taxon>Eurotiomycetidae</taxon>
        <taxon>Eurotiales</taxon>
        <taxon>Aspergillaceae</taxon>
        <taxon>Aspergillus</taxon>
        <taxon>Aspergillus subgen. Circumdati</taxon>
    </lineage>
</organism>
<dbReference type="PANTHER" id="PTHR36091">
    <property type="entry name" value="ALTERED INHERITANCE OF MITOCHONDRIA PROTEIN 9, MITOCHONDRIAL"/>
    <property type="match status" value="1"/>
</dbReference>
<dbReference type="VEuPathDB" id="FungiDB:BO71DRAFT_487355"/>
<dbReference type="OrthoDB" id="2968323at2759"/>
<dbReference type="Pfam" id="PF01636">
    <property type="entry name" value="APH"/>
    <property type="match status" value="1"/>
</dbReference>
<dbReference type="STRING" id="1448320.A0A319CYP4"/>
<dbReference type="InterPro" id="IPR011009">
    <property type="entry name" value="Kinase-like_dom_sf"/>
</dbReference>
<evidence type="ECO:0000259" key="1">
    <source>
        <dbReference type="Pfam" id="PF01636"/>
    </source>
</evidence>
<proteinExistence type="predicted"/>
<dbReference type="AlphaFoldDB" id="A0A319CYP4"/>
<gene>
    <name evidence="2" type="ORF">BO71DRAFT_487355</name>
</gene>
<protein>
    <recommendedName>
        <fullName evidence="1">Aminoglycoside phosphotransferase domain-containing protein</fullName>
    </recommendedName>
</protein>
<sequence length="413" mass="47176">MTTSNRTTTPSPNEEFFRYTSGRWLWDEEQQLQDRHKVFNVPQLKNIAARAVGADRCVSRTKLAEGFSYGSIYFASDAVEGAVPASIISDCDLELKEELAKTFTIGPSVDRGFWNKESSAMDIARGPCMDQSIGRREIAWIKKYAVPKATDDPLLVSMAQNNPETHIQLLERYLRVAPHLVDVDRQLACSTLWHTDLHSSNLFVEGDHITAVIDWQGVWAGPLFLQAQPSRLVNYEGEMLLQRPDDFDSLDDDRKAQIKQQISKSTLFQLYLMETAERNPVLAEAFHSDHGKTRRLPVEFAGNTWDDDIVSFREALVNVQRISHWGELGIKGDCPINFTEEELKTDLEDANGWNEVQDFFDSIEGLVKRDGWTHNETFDEALEFLSSLRKIDLKNIKGKERESFEKQTRWAKG</sequence>
<dbReference type="PANTHER" id="PTHR36091:SF2">
    <property type="entry name" value="AMINOGLYCOSIDE PHOSPHOTRANSFERASE DOMAIN-CONTAINING PROTEIN"/>
    <property type="match status" value="1"/>
</dbReference>
<feature type="domain" description="Aminoglycoside phosphotransferase" evidence="1">
    <location>
        <begin position="183"/>
        <end position="221"/>
    </location>
</feature>
<evidence type="ECO:0000313" key="3">
    <source>
        <dbReference type="Proteomes" id="UP000247810"/>
    </source>
</evidence>
<dbReference type="Proteomes" id="UP000247810">
    <property type="component" value="Unassembled WGS sequence"/>
</dbReference>
<dbReference type="GO" id="GO:0005739">
    <property type="term" value="C:mitochondrion"/>
    <property type="evidence" value="ECO:0007669"/>
    <property type="project" value="TreeGrafter"/>
</dbReference>
<dbReference type="EMBL" id="KZ825995">
    <property type="protein sequence ID" value="PYH90164.1"/>
    <property type="molecule type" value="Genomic_DNA"/>
</dbReference>
<reference evidence="2 3" key="1">
    <citation type="submission" date="2018-02" db="EMBL/GenBank/DDBJ databases">
        <title>The genomes of Aspergillus section Nigri reveals drivers in fungal speciation.</title>
        <authorList>
            <consortium name="DOE Joint Genome Institute"/>
            <person name="Vesth T.C."/>
            <person name="Nybo J."/>
            <person name="Theobald S."/>
            <person name="Brandl J."/>
            <person name="Frisvad J.C."/>
            <person name="Nielsen K.F."/>
            <person name="Lyhne E.K."/>
            <person name="Kogle M.E."/>
            <person name="Kuo A."/>
            <person name="Riley R."/>
            <person name="Clum A."/>
            <person name="Nolan M."/>
            <person name="Lipzen A."/>
            <person name="Salamov A."/>
            <person name="Henrissat B."/>
            <person name="Wiebenga A."/>
            <person name="De vries R.P."/>
            <person name="Grigoriev I.V."/>
            <person name="Mortensen U.H."/>
            <person name="Andersen M.R."/>
            <person name="Baker S.E."/>
        </authorList>
    </citation>
    <scope>NUCLEOTIDE SEQUENCE [LARGE SCALE GENOMIC DNA]</scope>
    <source>
        <strain evidence="2 3">CBS 707.79</strain>
    </source>
</reference>
<dbReference type="InterPro" id="IPR002575">
    <property type="entry name" value="Aminoglycoside_PTrfase"/>
</dbReference>
<dbReference type="SUPFAM" id="SSF56112">
    <property type="entry name" value="Protein kinase-like (PK-like)"/>
    <property type="match status" value="1"/>
</dbReference>
<dbReference type="Gene3D" id="3.90.1200.10">
    <property type="match status" value="1"/>
</dbReference>
<evidence type="ECO:0000313" key="2">
    <source>
        <dbReference type="EMBL" id="PYH90164.1"/>
    </source>
</evidence>
<keyword evidence="3" id="KW-1185">Reference proteome</keyword>
<name>A0A319CYP4_9EURO</name>
<accession>A0A319CYP4</accession>